<dbReference type="InterPro" id="IPR011009">
    <property type="entry name" value="Kinase-like_dom_sf"/>
</dbReference>
<gene>
    <name evidence="6" type="ORF">ACFL27_20120</name>
</gene>
<dbReference type="SUPFAM" id="SSF56112">
    <property type="entry name" value="Protein kinase-like (PK-like)"/>
    <property type="match status" value="1"/>
</dbReference>
<dbReference type="Pfam" id="PF13191">
    <property type="entry name" value="AAA_16"/>
    <property type="match status" value="1"/>
</dbReference>
<dbReference type="InterPro" id="IPR025662">
    <property type="entry name" value="Sigma_54_int_dom_ATP-bd_1"/>
</dbReference>
<feature type="binding site" evidence="4">
    <location>
        <position position="40"/>
    </location>
    <ligand>
        <name>ATP</name>
        <dbReference type="ChEBI" id="CHEBI:30616"/>
    </ligand>
</feature>
<dbReference type="PROSITE" id="PS00107">
    <property type="entry name" value="PROTEIN_KINASE_ATP"/>
    <property type="match status" value="1"/>
</dbReference>
<dbReference type="PROSITE" id="PS00108">
    <property type="entry name" value="PROTEIN_KINASE_ST"/>
    <property type="match status" value="1"/>
</dbReference>
<dbReference type="Pfam" id="PF13181">
    <property type="entry name" value="TPR_8"/>
    <property type="match status" value="1"/>
</dbReference>
<evidence type="ECO:0000256" key="4">
    <source>
        <dbReference type="PROSITE-ProRule" id="PRU10141"/>
    </source>
</evidence>
<keyword evidence="2 4" id="KW-0067">ATP-binding</keyword>
<evidence type="ECO:0000256" key="3">
    <source>
        <dbReference type="PROSITE-ProRule" id="PRU00339"/>
    </source>
</evidence>
<dbReference type="PROSITE" id="PS50005">
    <property type="entry name" value="TPR"/>
    <property type="match status" value="2"/>
</dbReference>
<dbReference type="Pfam" id="PF00069">
    <property type="entry name" value="Pkinase"/>
    <property type="match status" value="2"/>
</dbReference>
<dbReference type="InterPro" id="IPR053159">
    <property type="entry name" value="Hybrid_Histidine_Kinase"/>
</dbReference>
<dbReference type="InterPro" id="IPR027417">
    <property type="entry name" value="P-loop_NTPase"/>
</dbReference>
<dbReference type="PROSITE" id="PS50011">
    <property type="entry name" value="PROTEIN_KINASE_DOM"/>
    <property type="match status" value="1"/>
</dbReference>
<dbReference type="Gene3D" id="3.40.50.300">
    <property type="entry name" value="P-loop containing nucleotide triphosphate hydrolases"/>
    <property type="match status" value="1"/>
</dbReference>
<protein>
    <submittedName>
        <fullName evidence="6">Tetratricopeptide repeat protein</fullName>
    </submittedName>
</protein>
<comment type="caution">
    <text evidence="6">The sequence shown here is derived from an EMBL/GenBank/DDBJ whole genome shotgun (WGS) entry which is preliminary data.</text>
</comment>
<evidence type="ECO:0000256" key="1">
    <source>
        <dbReference type="ARBA" id="ARBA00022741"/>
    </source>
</evidence>
<dbReference type="SMART" id="SM00028">
    <property type="entry name" value="TPR"/>
    <property type="match status" value="7"/>
</dbReference>
<evidence type="ECO:0000259" key="5">
    <source>
        <dbReference type="PROSITE" id="PS50011"/>
    </source>
</evidence>
<evidence type="ECO:0000313" key="6">
    <source>
        <dbReference type="EMBL" id="MFC1852509.1"/>
    </source>
</evidence>
<dbReference type="SMART" id="SM00220">
    <property type="entry name" value="S_TKc"/>
    <property type="match status" value="1"/>
</dbReference>
<reference evidence="6 7" key="1">
    <citation type="submission" date="2024-09" db="EMBL/GenBank/DDBJ databases">
        <title>Laminarin stimulates single cell rates of sulfate reduction while oxygen inhibits transcriptomic activity in coastal marine sediment.</title>
        <authorList>
            <person name="Lindsay M."/>
            <person name="Orcutt B."/>
            <person name="Emerson D."/>
            <person name="Stepanauskas R."/>
            <person name="D'Angelo T."/>
        </authorList>
    </citation>
    <scope>NUCLEOTIDE SEQUENCE [LARGE SCALE GENOMIC DNA]</scope>
    <source>
        <strain evidence="6">SAG AM-311-K15</strain>
    </source>
</reference>
<dbReference type="InterPro" id="IPR008271">
    <property type="entry name" value="Ser/Thr_kinase_AS"/>
</dbReference>
<keyword evidence="7" id="KW-1185">Reference proteome</keyword>
<dbReference type="Proteomes" id="UP001594351">
    <property type="component" value="Unassembled WGS sequence"/>
</dbReference>
<dbReference type="SUPFAM" id="SSF48452">
    <property type="entry name" value="TPR-like"/>
    <property type="match status" value="2"/>
</dbReference>
<keyword evidence="3" id="KW-0802">TPR repeat</keyword>
<dbReference type="PROSITE" id="PS00675">
    <property type="entry name" value="SIGMA54_INTERACT_1"/>
    <property type="match status" value="1"/>
</dbReference>
<dbReference type="Gene3D" id="1.25.40.10">
    <property type="entry name" value="Tetratricopeptide repeat domain"/>
    <property type="match status" value="2"/>
</dbReference>
<organism evidence="6 7">
    <name type="scientific">candidate division CSSED10-310 bacterium</name>
    <dbReference type="NCBI Taxonomy" id="2855610"/>
    <lineage>
        <taxon>Bacteria</taxon>
        <taxon>Bacteria division CSSED10-310</taxon>
    </lineage>
</organism>
<dbReference type="Pfam" id="PF13424">
    <property type="entry name" value="TPR_12"/>
    <property type="match status" value="2"/>
</dbReference>
<dbReference type="InterPro" id="IPR041664">
    <property type="entry name" value="AAA_16"/>
</dbReference>
<feature type="repeat" description="TPR" evidence="3">
    <location>
        <begin position="1055"/>
        <end position="1088"/>
    </location>
</feature>
<feature type="domain" description="Protein kinase" evidence="5">
    <location>
        <begin position="11"/>
        <end position="335"/>
    </location>
</feature>
<evidence type="ECO:0000256" key="2">
    <source>
        <dbReference type="ARBA" id="ARBA00022840"/>
    </source>
</evidence>
<accession>A0ABV6Z282</accession>
<sequence length="1234" mass="140552">MTALPPEIGPYRILKILGLGGMGVVYRGIHEETRKIVAIKTVRPGYENTVHGIRKEIRTLAKIKHPGIVKILSEGIHNGLPWYAMEWLNGKTLRHYFADLRGERMNVRAQKSKQDLDTDRLDVVDKSSSWWTESFAIDELRSLAHSRLDVSEVSKNHKTATERVVGGGILADILTVVKLICDPVAFLHGEGIVHRDLKPDNIIINESGFPILVDFGLMTQSSSTISREMLNVENLTMGTAHYMSPEQIQGHYVDARADLYALGCMLYELITGQKPFSGSIQQVLYKHLEEQPIPPAQLVTGVPDELNKLILDLMEKDPWKRIGYADDVARVLARLGAGGDETSYGERPRSHLYRPRFTGREEQMSMLTQKLLDLDQGQGGIVFIGGESGVGKTRLAMELVRISQWRDLFIFTGECADSSPKLMGPFQHFFQYLSDQRNVLDDLEIYQLVTKNSNLLARYIAVFREKTAPLDDHHQEPYPPEDRERFFDLLLNLLITTSRKKPILLIFDDLQWGDDLTLDFLQLLLERRIPQTHALTVVGLYRSEEITTGLKEILTSEALLRMNLSRLAENAVDQIIKDMLALASFPRELSKFLARYSRGNPFFVTEFIKTAVGEDLISRDDEGQWQVGKHTDGQATYQDFEALRLPRSIMALIKRRIKQLPTHALHIAEAAAVIGRESATFLLQDVSQLPDEIFLDALAELSRQQFLEQSEPGSFRFIHDKIREVIYNNIRKKRKTRLHHQAALSIEEFFKDTWEDVQAVLGKHWERADDPEKALENYLAAARLAVNQHAYGEAEKLYRSYLQLTVMHSRESIRVMNELGRYVLQIQARIREARHEHELALRRAQAIKDKSGIAESLLNLGWIDYAIAGNMEKAQQRFETGLEMIRKTDDRLLEGSILNHLANLHHAQGNLDQAEIIYLDALTIHRQVHHRKGEAKILSNLASLHKQKGKIDEAKRLFEHALMLNQEMGDRIYEGVILGSLANLHQLMGEIDQALTLYEQALIINRETGARQSEVINCINLGSLLMEQKNITKARTLFKESLKISQMIGAKRLEGVIFGNLGSIHHELGNVEKAYQHFQAALTIHSEVDNRIFKGWILCQIATLQRQTRGSPRKITELLTESEKLIRKSGHTMAIVYFLCECGHHAISRKYSAQQYLTKAVLEIESMKIQPESRLQRMIAKLERAQKALEAGETERLHQGELITDISPGLRQWLQDKGVISPEQPLWSKDNAKP</sequence>
<dbReference type="Gene3D" id="1.10.510.10">
    <property type="entry name" value="Transferase(Phosphotransferase) domain 1"/>
    <property type="match status" value="2"/>
</dbReference>
<name>A0ABV6Z282_UNCC1</name>
<evidence type="ECO:0000313" key="7">
    <source>
        <dbReference type="Proteomes" id="UP001594351"/>
    </source>
</evidence>
<dbReference type="InterPro" id="IPR019734">
    <property type="entry name" value="TPR_rpt"/>
</dbReference>
<dbReference type="EMBL" id="JBHPBY010000322">
    <property type="protein sequence ID" value="MFC1852509.1"/>
    <property type="molecule type" value="Genomic_DNA"/>
</dbReference>
<feature type="repeat" description="TPR" evidence="3">
    <location>
        <begin position="935"/>
        <end position="968"/>
    </location>
</feature>
<dbReference type="SUPFAM" id="SSF52540">
    <property type="entry name" value="P-loop containing nucleoside triphosphate hydrolases"/>
    <property type="match status" value="1"/>
</dbReference>
<dbReference type="PANTHER" id="PTHR43642">
    <property type="entry name" value="HYBRID SIGNAL TRANSDUCTION HISTIDINE KINASE G"/>
    <property type="match status" value="1"/>
</dbReference>
<dbReference type="CDD" id="cd14014">
    <property type="entry name" value="STKc_PknB_like"/>
    <property type="match status" value="1"/>
</dbReference>
<dbReference type="InterPro" id="IPR011990">
    <property type="entry name" value="TPR-like_helical_dom_sf"/>
</dbReference>
<proteinExistence type="predicted"/>
<keyword evidence="1 4" id="KW-0547">Nucleotide-binding</keyword>
<dbReference type="InterPro" id="IPR017441">
    <property type="entry name" value="Protein_kinase_ATP_BS"/>
</dbReference>
<dbReference type="PANTHER" id="PTHR43642:SF1">
    <property type="entry name" value="HYBRID SIGNAL TRANSDUCTION HISTIDINE KINASE G"/>
    <property type="match status" value="1"/>
</dbReference>
<dbReference type="InterPro" id="IPR000719">
    <property type="entry name" value="Prot_kinase_dom"/>
</dbReference>